<dbReference type="Proteomes" id="UP001595457">
    <property type="component" value="Unassembled WGS sequence"/>
</dbReference>
<evidence type="ECO:0000313" key="1">
    <source>
        <dbReference type="EMBL" id="MFC2973767.1"/>
    </source>
</evidence>
<dbReference type="RefSeq" id="WP_377815622.1">
    <property type="nucleotide sequence ID" value="NZ_JBHRSJ010000034.1"/>
</dbReference>
<dbReference type="EMBL" id="JBHRSJ010000034">
    <property type="protein sequence ID" value="MFC2973767.1"/>
    <property type="molecule type" value="Genomic_DNA"/>
</dbReference>
<proteinExistence type="predicted"/>
<comment type="caution">
    <text evidence="1">The sequence shown here is derived from an EMBL/GenBank/DDBJ whole genome shotgun (WGS) entry which is preliminary data.</text>
</comment>
<gene>
    <name evidence="1" type="ORF">ACFOJE_16300</name>
</gene>
<dbReference type="Pfam" id="PF24876">
    <property type="entry name" value="PA4575"/>
    <property type="match status" value="1"/>
</dbReference>
<protein>
    <submittedName>
        <fullName evidence="1">Uncharacterized protein</fullName>
    </submittedName>
</protein>
<sequence length="112" mass="12516">MPRSLCFTRRCLGMEIRIEFVVRPLVGDQGVWALLCAAGTSGAQPSSVRAQGPFHGAREAEAILAEIATNLAGLDYVECSEMLIWRLHLQAELRRVNEAWRHRRGGFLSTEH</sequence>
<name>A0ABV7AZ23_9GAMM</name>
<keyword evidence="2" id="KW-1185">Reference proteome</keyword>
<organism evidence="1 2">
    <name type="scientific">Azotobacter bryophylli</name>
    <dbReference type="NCBI Taxonomy" id="1986537"/>
    <lineage>
        <taxon>Bacteria</taxon>
        <taxon>Pseudomonadati</taxon>
        <taxon>Pseudomonadota</taxon>
        <taxon>Gammaproteobacteria</taxon>
        <taxon>Pseudomonadales</taxon>
        <taxon>Pseudomonadaceae</taxon>
        <taxon>Azotobacter</taxon>
    </lineage>
</organism>
<dbReference type="InterPro" id="IPR056903">
    <property type="entry name" value="PA4575-like"/>
</dbReference>
<reference evidence="2" key="1">
    <citation type="journal article" date="2019" name="Int. J. Syst. Evol. Microbiol.">
        <title>The Global Catalogue of Microorganisms (GCM) 10K type strain sequencing project: providing services to taxonomists for standard genome sequencing and annotation.</title>
        <authorList>
            <consortium name="The Broad Institute Genomics Platform"/>
            <consortium name="The Broad Institute Genome Sequencing Center for Infectious Disease"/>
            <person name="Wu L."/>
            <person name="Ma J."/>
        </authorList>
    </citation>
    <scope>NUCLEOTIDE SEQUENCE [LARGE SCALE GENOMIC DNA]</scope>
    <source>
        <strain evidence="2">KCTC 62195</strain>
    </source>
</reference>
<accession>A0ABV7AZ23</accession>
<evidence type="ECO:0000313" key="2">
    <source>
        <dbReference type="Proteomes" id="UP001595457"/>
    </source>
</evidence>